<accession>A0A212JLA2</accession>
<sequence>MSLAFSADRYLSKGDRFAFSDRGTQLEVFFGASEATDFSFEKLGPTTFKDIQAKRDGKLFFSMAEFGLAGTASPLPKRLDEEPPLGKNPFSGDFVLDGGYVKDMTLMMTLPDGTASPVTAKEATLAANFTEARQRMSMAVSSLTLAKELLRGNTAATAGLVDMEDVLAVLPATLTVDGQFVMDVKSLESNEISLDLTPLSLSVKDLGAFSLAVGIQGRPELDLDKDAKCRFLEISVTDSGISEPLFALIAKQQDKTPSFLRREARMALSAAGLALQGPLADLVAHCLDFLEKPGATLTIKLEPAQPTSAEELGETMILDPAKAGLSSSVSRPEPEKSNP</sequence>
<dbReference type="EMBL" id="FLUQ01000001">
    <property type="protein sequence ID" value="SBW00202.1"/>
    <property type="molecule type" value="Genomic_DNA"/>
</dbReference>
<dbReference type="AlphaFoldDB" id="A0A212JLA2"/>
<name>A0A212JLA2_9DELT</name>
<feature type="region of interest" description="Disordered" evidence="1">
    <location>
        <begin position="305"/>
        <end position="339"/>
    </location>
</feature>
<gene>
    <name evidence="2" type="ORF">KL86DPRO_11742</name>
</gene>
<organism evidence="2">
    <name type="scientific">uncultured delta proteobacterium</name>
    <dbReference type="NCBI Taxonomy" id="34034"/>
    <lineage>
        <taxon>Bacteria</taxon>
        <taxon>Deltaproteobacteria</taxon>
        <taxon>environmental samples</taxon>
    </lineage>
</organism>
<reference evidence="2" key="1">
    <citation type="submission" date="2016-04" db="EMBL/GenBank/DDBJ databases">
        <authorList>
            <person name="Evans L.H."/>
            <person name="Alamgir A."/>
            <person name="Owens N."/>
            <person name="Weber N.D."/>
            <person name="Virtaneva K."/>
            <person name="Barbian K."/>
            <person name="Babar A."/>
            <person name="Rosenke K."/>
        </authorList>
    </citation>
    <scope>NUCLEOTIDE SEQUENCE</scope>
    <source>
        <strain evidence="2">86</strain>
    </source>
</reference>
<protein>
    <submittedName>
        <fullName evidence="2">Uncharacterized protein</fullName>
    </submittedName>
</protein>
<evidence type="ECO:0000256" key="1">
    <source>
        <dbReference type="SAM" id="MobiDB-lite"/>
    </source>
</evidence>
<proteinExistence type="predicted"/>
<evidence type="ECO:0000313" key="2">
    <source>
        <dbReference type="EMBL" id="SBW00202.1"/>
    </source>
</evidence>